<gene>
    <name evidence="1" type="ORF">SODALDRAFT_330123</name>
</gene>
<dbReference type="RefSeq" id="XP_028468210.1">
    <property type="nucleotide sequence ID" value="XM_028611128.1"/>
</dbReference>
<dbReference type="GeneID" id="39579606"/>
<keyword evidence="2" id="KW-1185">Reference proteome</keyword>
<proteinExistence type="predicted"/>
<protein>
    <submittedName>
        <fullName evidence="1">Uncharacterized protein</fullName>
    </submittedName>
</protein>
<name>A0A3N2Q0V8_SODAK</name>
<reference evidence="1 2" key="1">
    <citation type="journal article" date="2018" name="Mol. Ecol.">
        <title>The obligate alkalophilic soda-lake fungus Sodiomyces alkalinus has shifted to a protein diet.</title>
        <authorList>
            <person name="Grum-Grzhimaylo A.A."/>
            <person name="Falkoski D.L."/>
            <person name="van den Heuvel J."/>
            <person name="Valero-Jimenez C.A."/>
            <person name="Min B."/>
            <person name="Choi I.G."/>
            <person name="Lipzen A."/>
            <person name="Daum C.G."/>
            <person name="Aanen D.K."/>
            <person name="Tsang A."/>
            <person name="Henrissat B."/>
            <person name="Bilanenko E.N."/>
            <person name="de Vries R.P."/>
            <person name="van Kan J.A.L."/>
            <person name="Grigoriev I.V."/>
            <person name="Debets A.J.M."/>
        </authorList>
    </citation>
    <scope>NUCLEOTIDE SEQUENCE [LARGE SCALE GENOMIC DNA]</scope>
    <source>
        <strain evidence="1 2">F11</strain>
    </source>
</reference>
<dbReference type="EMBL" id="ML119052">
    <property type="protein sequence ID" value="ROT40404.1"/>
    <property type="molecule type" value="Genomic_DNA"/>
</dbReference>
<evidence type="ECO:0000313" key="2">
    <source>
        <dbReference type="Proteomes" id="UP000272025"/>
    </source>
</evidence>
<dbReference type="AlphaFoldDB" id="A0A3N2Q0V8"/>
<sequence>MALALALALAPTRSFVKSQDTFLWRAREKTTTRRRRLFIKHLNNTSQGPAYPGEGLDVATMAARLHNRRSLTMRPTHVWAGR</sequence>
<evidence type="ECO:0000313" key="1">
    <source>
        <dbReference type="EMBL" id="ROT40404.1"/>
    </source>
</evidence>
<organism evidence="1 2">
    <name type="scientific">Sodiomyces alkalinus (strain CBS 110278 / VKM F-3762 / F11)</name>
    <name type="common">Alkaliphilic filamentous fungus</name>
    <dbReference type="NCBI Taxonomy" id="1314773"/>
    <lineage>
        <taxon>Eukaryota</taxon>
        <taxon>Fungi</taxon>
        <taxon>Dikarya</taxon>
        <taxon>Ascomycota</taxon>
        <taxon>Pezizomycotina</taxon>
        <taxon>Sordariomycetes</taxon>
        <taxon>Hypocreomycetidae</taxon>
        <taxon>Glomerellales</taxon>
        <taxon>Plectosphaerellaceae</taxon>
        <taxon>Sodiomyces</taxon>
    </lineage>
</organism>
<accession>A0A3N2Q0V8</accession>
<dbReference type="Proteomes" id="UP000272025">
    <property type="component" value="Unassembled WGS sequence"/>
</dbReference>